<keyword evidence="2" id="KW-1185">Reference proteome</keyword>
<organism evidence="1 2">
    <name type="scientific">Eretmocerus hayati</name>
    <dbReference type="NCBI Taxonomy" id="131215"/>
    <lineage>
        <taxon>Eukaryota</taxon>
        <taxon>Metazoa</taxon>
        <taxon>Ecdysozoa</taxon>
        <taxon>Arthropoda</taxon>
        <taxon>Hexapoda</taxon>
        <taxon>Insecta</taxon>
        <taxon>Pterygota</taxon>
        <taxon>Neoptera</taxon>
        <taxon>Endopterygota</taxon>
        <taxon>Hymenoptera</taxon>
        <taxon>Apocrita</taxon>
        <taxon>Proctotrupomorpha</taxon>
        <taxon>Chalcidoidea</taxon>
        <taxon>Aphelinidae</taxon>
        <taxon>Aphelininae</taxon>
        <taxon>Eretmocerus</taxon>
    </lineage>
</organism>
<reference evidence="1" key="1">
    <citation type="submission" date="2023-04" db="EMBL/GenBank/DDBJ databases">
        <title>A chromosome-level genome assembly of the parasitoid wasp Eretmocerus hayati.</title>
        <authorList>
            <person name="Zhong Y."/>
            <person name="Liu S."/>
            <person name="Liu Y."/>
        </authorList>
    </citation>
    <scope>NUCLEOTIDE SEQUENCE</scope>
    <source>
        <strain evidence="1">ZJU_SS_LIU_2023</strain>
    </source>
</reference>
<evidence type="ECO:0000313" key="1">
    <source>
        <dbReference type="EMBL" id="KAJ8669862.1"/>
    </source>
</evidence>
<dbReference type="EMBL" id="CM056743">
    <property type="protein sequence ID" value="KAJ8669862.1"/>
    <property type="molecule type" value="Genomic_DNA"/>
</dbReference>
<evidence type="ECO:0000313" key="2">
    <source>
        <dbReference type="Proteomes" id="UP001239111"/>
    </source>
</evidence>
<dbReference type="Proteomes" id="UP001239111">
    <property type="component" value="Chromosome 3"/>
</dbReference>
<proteinExistence type="predicted"/>
<accession>A0ACC2NFI5</accession>
<protein>
    <submittedName>
        <fullName evidence="1">Uncharacterized protein</fullName>
    </submittedName>
</protein>
<name>A0ACC2NFI5_9HYME</name>
<gene>
    <name evidence="1" type="ORF">QAD02_001121</name>
</gene>
<sequence>MPKHPVIHLLVMYLYLCPMAVADVSSNEEPRAALDNEFPSFVSLASIRPLYRVFCSGTIITGILILTTANCLSKYPRGNTVILVGSNRALHGNRYTVAAWMTYTEWLRRNNKNHKPDGTEIGIIEVSRRIEFTPSVNLAQMPLEYNVPIHDLKVTVLSWPDARGYVDLNLIAGNVSLTSYDGCKSRVHGPTRVRVMEERLFCSVPGPHLTKIDEGGPVIVNNRLLVGINYWRQTRTSFPKVNMHINYVQFKHFITSITDTGLLTLYKNPNDS</sequence>
<comment type="caution">
    <text evidence="1">The sequence shown here is derived from an EMBL/GenBank/DDBJ whole genome shotgun (WGS) entry which is preliminary data.</text>
</comment>